<dbReference type="SMART" id="SM00212">
    <property type="entry name" value="UBCc"/>
    <property type="match status" value="1"/>
</dbReference>
<dbReference type="SUPFAM" id="SSF54495">
    <property type="entry name" value="UBC-like"/>
    <property type="match status" value="1"/>
</dbReference>
<dbReference type="InterPro" id="IPR000608">
    <property type="entry name" value="UBC"/>
</dbReference>
<dbReference type="Gene3D" id="1.10.8.10">
    <property type="entry name" value="DNA helicase RuvA subunit, C-terminal domain"/>
    <property type="match status" value="1"/>
</dbReference>
<evidence type="ECO:0000259" key="4">
    <source>
        <dbReference type="PROSITE" id="PS50127"/>
    </source>
</evidence>
<dbReference type="PANTHER" id="PTHR46116:SF15">
    <property type="entry name" value="(E3-INDEPENDENT) E2 UBIQUITIN-CONJUGATING ENZYME"/>
    <property type="match status" value="1"/>
</dbReference>
<keyword evidence="2" id="KW-0833">Ubl conjugation pathway</keyword>
<feature type="compositionally biased region" description="Basic and acidic residues" evidence="3">
    <location>
        <begin position="547"/>
        <end position="564"/>
    </location>
</feature>
<organism evidence="5 6">
    <name type="scientific">Meripilus lineatus</name>
    <dbReference type="NCBI Taxonomy" id="2056292"/>
    <lineage>
        <taxon>Eukaryota</taxon>
        <taxon>Fungi</taxon>
        <taxon>Dikarya</taxon>
        <taxon>Basidiomycota</taxon>
        <taxon>Agaricomycotina</taxon>
        <taxon>Agaricomycetes</taxon>
        <taxon>Polyporales</taxon>
        <taxon>Meripilaceae</taxon>
        <taxon>Meripilus</taxon>
    </lineage>
</organism>
<sequence>MATSPTQFGLSYRTSVDNASSTMEREIGQLVEMGATRAQARAALRQHKDVMEAAEQIFSGRYDDVVDDDGDVEMEGLDDTRGAKAVKRAISPDKYCDKDEDEGDDEDDDEDDAADFGEGDEDDVEEFEGYDSDFEVPADSGKGVTSSDPYAGIFFSKDRREEVIEVEEEPEVVFIQELNERVKLMTQGQWMKGCPEGSEQSYLFQLYQELTEGQSQCPNGCSFSLRRQKMDFFALFASTSIPDFPTYIDQLKKTVPKKCSKCTKLYCYACGEPFSNPDSTTGTAEDRSLLFHCANLQGVILGIGLAMLEEVFAEEGEHITIPGDKHKTGKRRKAEMHALLASDFDDDDDDDHYPPVNQAKKLKLGVGYAGDVREDTSGQAEAQAIQKAKDEKLSKLLQSIRVYLPSVHREGGGMPSDYLVHPTALAHLRRRFNFVSSQLLRNDSLADMSDRSILYFELLEWLETISCHEALASMMAMPIMVVTSVKTLPAKRTPSRGSAHIRERTIIYEGSSGPRELLEAIVIQAQAALKGLEPLKLDAVPEEEMTEEQKRLTDDDKGKGKDTGRAAATEENVKLLNFCRRIVGTARGIDRSLRETKGEAFVKRLHAGLPKIPGASSDLGAAPEPRITSGQTEEEARATYMEWANRVRFEYCDLTLPSTAGEAEEDPHYKFYYNTEARMLANSDIPKRSLAIAKELAVLTTNLPVAWDSSVFLRVDETRVDVIKALITGPEGTPYHNGCYLFDIFLGASYNQSPPNVKYMTTNGGKYRFNPNLYADGKVCLSLLGTWTGPGWIAGKSTLLQVLISIQSMILCEEPYLNEPGWANSTGTPASRAYSANVRRMVVRTAMLHNLRYPPEPFGEVIRTHFRLKANSIIKQLDNWLTMDDGKATNSDGAYSGNPGAIGGSGSGFQNDVEELKGLLRTLADGGSIDRVETV</sequence>
<evidence type="ECO:0000313" key="6">
    <source>
        <dbReference type="Proteomes" id="UP001212997"/>
    </source>
</evidence>
<keyword evidence="6" id="KW-1185">Reference proteome</keyword>
<comment type="caution">
    <text evidence="5">The sequence shown here is derived from an EMBL/GenBank/DDBJ whole genome shotgun (WGS) entry which is preliminary data.</text>
</comment>
<reference evidence="5" key="1">
    <citation type="submission" date="2022-07" db="EMBL/GenBank/DDBJ databases">
        <title>Genome Sequence of Physisporinus lineatus.</title>
        <authorList>
            <person name="Buettner E."/>
        </authorList>
    </citation>
    <scope>NUCLEOTIDE SEQUENCE</scope>
    <source>
        <strain evidence="5">VT162</strain>
    </source>
</reference>
<dbReference type="CDD" id="cd23810">
    <property type="entry name" value="UBCc_BIRC6"/>
    <property type="match status" value="1"/>
</dbReference>
<evidence type="ECO:0000256" key="3">
    <source>
        <dbReference type="SAM" id="MobiDB-lite"/>
    </source>
</evidence>
<feature type="domain" description="UBC core" evidence="4">
    <location>
        <begin position="687"/>
        <end position="847"/>
    </location>
</feature>
<dbReference type="EMBL" id="JANAWD010000782">
    <property type="protein sequence ID" value="KAJ3475899.1"/>
    <property type="molecule type" value="Genomic_DNA"/>
</dbReference>
<accession>A0AAD5UT64</accession>
<dbReference type="SUPFAM" id="SSF46934">
    <property type="entry name" value="UBA-like"/>
    <property type="match status" value="1"/>
</dbReference>
<dbReference type="Pfam" id="PF00179">
    <property type="entry name" value="UQ_con"/>
    <property type="match status" value="1"/>
</dbReference>
<dbReference type="InterPro" id="IPR009060">
    <property type="entry name" value="UBA-like_sf"/>
</dbReference>
<dbReference type="PROSITE" id="PS50127">
    <property type="entry name" value="UBC_2"/>
    <property type="match status" value="1"/>
</dbReference>
<feature type="region of interest" description="Disordered" evidence="3">
    <location>
        <begin position="540"/>
        <end position="566"/>
    </location>
</feature>
<feature type="region of interest" description="Disordered" evidence="3">
    <location>
        <begin position="93"/>
        <end position="125"/>
    </location>
</feature>
<evidence type="ECO:0000256" key="2">
    <source>
        <dbReference type="ARBA" id="ARBA00022786"/>
    </source>
</evidence>
<evidence type="ECO:0000256" key="1">
    <source>
        <dbReference type="ARBA" id="ARBA00022679"/>
    </source>
</evidence>
<dbReference type="Gene3D" id="3.10.110.10">
    <property type="entry name" value="Ubiquitin Conjugating Enzyme"/>
    <property type="match status" value="1"/>
</dbReference>
<feature type="compositionally biased region" description="Acidic residues" evidence="3">
    <location>
        <begin position="98"/>
        <end position="125"/>
    </location>
</feature>
<dbReference type="Proteomes" id="UP001212997">
    <property type="component" value="Unassembled WGS sequence"/>
</dbReference>
<name>A0AAD5UT64_9APHY</name>
<proteinExistence type="predicted"/>
<dbReference type="PANTHER" id="PTHR46116">
    <property type="entry name" value="(E3-INDEPENDENT) E2 UBIQUITIN-CONJUGATING ENZYME"/>
    <property type="match status" value="1"/>
</dbReference>
<evidence type="ECO:0000313" key="5">
    <source>
        <dbReference type="EMBL" id="KAJ3475899.1"/>
    </source>
</evidence>
<dbReference type="InterPro" id="IPR016135">
    <property type="entry name" value="UBQ-conjugating_enzyme/RWD"/>
</dbReference>
<feature type="region of interest" description="Disordered" evidence="3">
    <location>
        <begin position="613"/>
        <end position="634"/>
    </location>
</feature>
<gene>
    <name evidence="5" type="ORF">NLI96_g11524</name>
</gene>
<protein>
    <recommendedName>
        <fullName evidence="4">UBC core domain-containing protein</fullName>
    </recommendedName>
</protein>
<dbReference type="AlphaFoldDB" id="A0AAD5UT64"/>
<dbReference type="GO" id="GO:0061631">
    <property type="term" value="F:ubiquitin conjugating enzyme activity"/>
    <property type="evidence" value="ECO:0007669"/>
    <property type="project" value="TreeGrafter"/>
</dbReference>
<keyword evidence="1" id="KW-0808">Transferase</keyword>